<dbReference type="SUPFAM" id="SSF53448">
    <property type="entry name" value="Nucleotide-diphospho-sugar transferases"/>
    <property type="match status" value="2"/>
</dbReference>
<organism evidence="3 4">
    <name type="scientific">Hydrogenophaga bisanensis</name>
    <dbReference type="NCBI Taxonomy" id="439611"/>
    <lineage>
        <taxon>Bacteria</taxon>
        <taxon>Pseudomonadati</taxon>
        <taxon>Pseudomonadota</taxon>
        <taxon>Betaproteobacteria</taxon>
        <taxon>Burkholderiales</taxon>
        <taxon>Comamonadaceae</taxon>
        <taxon>Hydrogenophaga</taxon>
    </lineage>
</organism>
<gene>
    <name evidence="3" type="ORF">ACFQNJ_02555</name>
</gene>
<feature type="coiled-coil region" evidence="1">
    <location>
        <begin position="13"/>
        <end position="40"/>
    </location>
</feature>
<dbReference type="Pfam" id="PF00535">
    <property type="entry name" value="Glycos_transf_2"/>
    <property type="match status" value="1"/>
</dbReference>
<keyword evidence="3" id="KW-0328">Glycosyltransferase</keyword>
<dbReference type="PANTHER" id="PTHR43685">
    <property type="entry name" value="GLYCOSYLTRANSFERASE"/>
    <property type="match status" value="1"/>
</dbReference>
<dbReference type="RefSeq" id="WP_382253579.1">
    <property type="nucleotide sequence ID" value="NZ_JBHTBX010000001.1"/>
</dbReference>
<dbReference type="PANTHER" id="PTHR43685:SF2">
    <property type="entry name" value="GLYCOSYLTRANSFERASE 2-LIKE DOMAIN-CONTAINING PROTEIN"/>
    <property type="match status" value="1"/>
</dbReference>
<dbReference type="InterPro" id="IPR001173">
    <property type="entry name" value="Glyco_trans_2-like"/>
</dbReference>
<accession>A0ABW2R4W2</accession>
<evidence type="ECO:0000313" key="4">
    <source>
        <dbReference type="Proteomes" id="UP001596495"/>
    </source>
</evidence>
<dbReference type="EMBL" id="JBHTBX010000001">
    <property type="protein sequence ID" value="MFC7433388.1"/>
    <property type="molecule type" value="Genomic_DNA"/>
</dbReference>
<dbReference type="InterPro" id="IPR050834">
    <property type="entry name" value="Glycosyltransf_2"/>
</dbReference>
<protein>
    <submittedName>
        <fullName evidence="3">Glycosyltransferase</fullName>
        <ecNumber evidence="3">2.4.-.-</ecNumber>
    </submittedName>
</protein>
<dbReference type="InterPro" id="IPR029044">
    <property type="entry name" value="Nucleotide-diphossugar_trans"/>
</dbReference>
<reference evidence="4" key="1">
    <citation type="journal article" date="2019" name="Int. J. Syst. Evol. Microbiol.">
        <title>The Global Catalogue of Microorganisms (GCM) 10K type strain sequencing project: providing services to taxonomists for standard genome sequencing and annotation.</title>
        <authorList>
            <consortium name="The Broad Institute Genomics Platform"/>
            <consortium name="The Broad Institute Genome Sequencing Center for Infectious Disease"/>
            <person name="Wu L."/>
            <person name="Ma J."/>
        </authorList>
    </citation>
    <scope>NUCLEOTIDE SEQUENCE [LARGE SCALE GENOMIC DNA]</scope>
    <source>
        <strain evidence="4">CCUG 54518</strain>
    </source>
</reference>
<name>A0ABW2R4W2_9BURK</name>
<evidence type="ECO:0000313" key="3">
    <source>
        <dbReference type="EMBL" id="MFC7433388.1"/>
    </source>
</evidence>
<evidence type="ECO:0000259" key="2">
    <source>
        <dbReference type="Pfam" id="PF00535"/>
    </source>
</evidence>
<dbReference type="Gene3D" id="3.90.550.10">
    <property type="entry name" value="Spore Coat Polysaccharide Biosynthesis Protein SpsA, Chain A"/>
    <property type="match status" value="2"/>
</dbReference>
<sequence>MVPSSDAVPAREAVRLRKQIADLQMELEQARKELDAIRHSTLWRATILIRGPIMLALRLRHGWRLLPGEVARRGGWYPQLCEWWREFRAYGWSYFSRINTYELNPGPGSGEHDRNDYAAWKRRFGTSHPSALPQTPAEQPDVLLSVVVPVYRPPLDLLRQAIESVQAQTYTQWELCIADDASQDPDLTAYLQELAARHPNIRVAFREKNGHISACTNSALSLARGDYIVLLDQDDLLPVHALERVAQTIAQHPEAGIIFSDEDRIDETGAKALGAYFKPDFNYDLFLGHNLISHLGVYRRSLIEDIGGFKLGLEGSQDWDLALRALERLRPDQIVHIPEVLYHWRAIEGSTALAQSEKSYTSTASRQAIKDHLARMGVDGEVLPSTHLPAFNRVRYGLWPEQRTASLVLTFDYPAEQLRRILACLYQAIGELTCDVVVATSMPMDPGALVPLEYRDELRVQVMHVPRGASLAQRLNAALALATGHFVGILNTPLTEVSEGWLEELARIAGQARAGFVAPRIVDGAGNDDIFDHGGILFTDDMRAVHAHKGLFTDMTGYAGRGILQQSFMALSPAVLVARRELLQDTNPFTEAFGGRLDLVDKCLSLHQKGLANIWTPEVEVRFNDLRFAGRANLLTELGLFGSRRQAWIAKWGRRPHDPAYNPNLSPDGDFALNWRSAS</sequence>
<feature type="domain" description="Glycosyltransferase 2-like" evidence="2">
    <location>
        <begin position="145"/>
        <end position="306"/>
    </location>
</feature>
<proteinExistence type="predicted"/>
<comment type="caution">
    <text evidence="3">The sequence shown here is derived from an EMBL/GenBank/DDBJ whole genome shotgun (WGS) entry which is preliminary data.</text>
</comment>
<dbReference type="CDD" id="cd04184">
    <property type="entry name" value="GT2_RfbC_Mx_like"/>
    <property type="match status" value="1"/>
</dbReference>
<dbReference type="EC" id="2.4.-.-" evidence="3"/>
<dbReference type="GO" id="GO:0016757">
    <property type="term" value="F:glycosyltransferase activity"/>
    <property type="evidence" value="ECO:0007669"/>
    <property type="project" value="UniProtKB-KW"/>
</dbReference>
<evidence type="ECO:0000256" key="1">
    <source>
        <dbReference type="SAM" id="Coils"/>
    </source>
</evidence>
<keyword evidence="3" id="KW-0808">Transferase</keyword>
<dbReference type="Proteomes" id="UP001596495">
    <property type="component" value="Unassembled WGS sequence"/>
</dbReference>
<keyword evidence="4" id="KW-1185">Reference proteome</keyword>
<keyword evidence="1" id="KW-0175">Coiled coil</keyword>